<dbReference type="InterPro" id="IPR013823">
    <property type="entry name" value="Ribosomal_bL12_C"/>
</dbReference>
<dbReference type="SUPFAM" id="SSF54736">
    <property type="entry name" value="ClpS-like"/>
    <property type="match status" value="1"/>
</dbReference>
<sequence length="115" mass="12815">MDLETAQRIERLEAQVAMLIHHLGLNGREEFLPPPPYLPPPGAPTAFEPQDAVVGMGTGMGSMPRDPRLPPAFFEAMAANKKIQAIKIYRENTGVGLKEAKDYVDSLDPNYRKRR</sequence>
<dbReference type="AlphaFoldDB" id="A0A941IK44"/>
<name>A0A941IK44_9ACTN</name>
<dbReference type="GO" id="GO:0006412">
    <property type="term" value="P:translation"/>
    <property type="evidence" value="ECO:0007669"/>
    <property type="project" value="InterPro"/>
</dbReference>
<dbReference type="GO" id="GO:0003735">
    <property type="term" value="F:structural constituent of ribosome"/>
    <property type="evidence" value="ECO:0007669"/>
    <property type="project" value="InterPro"/>
</dbReference>
<gene>
    <name evidence="3" type="ORF">KDK95_15595</name>
</gene>
<dbReference type="EMBL" id="JAGSOH010000041">
    <property type="protein sequence ID" value="MBR7827743.1"/>
    <property type="molecule type" value="Genomic_DNA"/>
</dbReference>
<reference evidence="3" key="1">
    <citation type="submission" date="2021-04" db="EMBL/GenBank/DDBJ databases">
        <title>Genome based classification of Actinospica acidithermotolerans sp. nov., an actinobacterium isolated from an Indonesian hot spring.</title>
        <authorList>
            <person name="Kusuma A.B."/>
            <person name="Putra K.E."/>
            <person name="Nafisah S."/>
            <person name="Loh J."/>
            <person name="Nouioui I."/>
            <person name="Goodfellow M."/>
        </authorList>
    </citation>
    <scope>NUCLEOTIDE SEQUENCE</scope>
    <source>
        <strain evidence="3">MGRD01-02</strain>
    </source>
</reference>
<protein>
    <submittedName>
        <fullName evidence="3">Ribosomal protein L7/L12</fullName>
    </submittedName>
</protein>
<keyword evidence="3" id="KW-0687">Ribonucleoprotein</keyword>
<evidence type="ECO:0000259" key="2">
    <source>
        <dbReference type="Pfam" id="PF00542"/>
    </source>
</evidence>
<feature type="domain" description="Large ribosomal subunit protein bL12 C-terminal" evidence="2">
    <location>
        <begin position="78"/>
        <end position="108"/>
    </location>
</feature>
<keyword evidence="4" id="KW-1185">Reference proteome</keyword>
<feature type="region of interest" description="Disordered" evidence="1">
    <location>
        <begin position="33"/>
        <end position="67"/>
    </location>
</feature>
<accession>A0A941IK44</accession>
<dbReference type="Proteomes" id="UP000676325">
    <property type="component" value="Unassembled WGS sequence"/>
</dbReference>
<comment type="caution">
    <text evidence="3">The sequence shown here is derived from an EMBL/GenBank/DDBJ whole genome shotgun (WGS) entry which is preliminary data.</text>
</comment>
<organism evidence="3 4">
    <name type="scientific">Actinospica acidithermotolerans</name>
    <dbReference type="NCBI Taxonomy" id="2828514"/>
    <lineage>
        <taxon>Bacteria</taxon>
        <taxon>Bacillati</taxon>
        <taxon>Actinomycetota</taxon>
        <taxon>Actinomycetes</taxon>
        <taxon>Catenulisporales</taxon>
        <taxon>Actinospicaceae</taxon>
        <taxon>Actinospica</taxon>
    </lineage>
</organism>
<evidence type="ECO:0000313" key="3">
    <source>
        <dbReference type="EMBL" id="MBR7827743.1"/>
    </source>
</evidence>
<dbReference type="InterPro" id="IPR014719">
    <property type="entry name" value="Ribosomal_bL12_C/ClpS-like"/>
</dbReference>
<proteinExistence type="predicted"/>
<feature type="compositionally biased region" description="Pro residues" evidence="1">
    <location>
        <begin position="33"/>
        <end position="43"/>
    </location>
</feature>
<dbReference type="Pfam" id="PF00542">
    <property type="entry name" value="Ribosomal_L12"/>
    <property type="match status" value="1"/>
</dbReference>
<dbReference type="RefSeq" id="WP_212518885.1">
    <property type="nucleotide sequence ID" value="NZ_JAGSOH010000041.1"/>
</dbReference>
<dbReference type="GO" id="GO:0005840">
    <property type="term" value="C:ribosome"/>
    <property type="evidence" value="ECO:0007669"/>
    <property type="project" value="UniProtKB-KW"/>
</dbReference>
<evidence type="ECO:0000313" key="4">
    <source>
        <dbReference type="Proteomes" id="UP000676325"/>
    </source>
</evidence>
<keyword evidence="3" id="KW-0689">Ribosomal protein</keyword>
<evidence type="ECO:0000256" key="1">
    <source>
        <dbReference type="SAM" id="MobiDB-lite"/>
    </source>
</evidence>
<dbReference type="Gene3D" id="3.30.1390.10">
    <property type="match status" value="1"/>
</dbReference>